<gene>
    <name evidence="3" type="ORF">Ciccas_000297</name>
</gene>
<dbReference type="Gene3D" id="2.120.10.30">
    <property type="entry name" value="TolB, C-terminal domain"/>
    <property type="match status" value="1"/>
</dbReference>
<accession>A0ABD2QNE9</accession>
<organism evidence="3 4">
    <name type="scientific">Cichlidogyrus casuarinus</name>
    <dbReference type="NCBI Taxonomy" id="1844966"/>
    <lineage>
        <taxon>Eukaryota</taxon>
        <taxon>Metazoa</taxon>
        <taxon>Spiralia</taxon>
        <taxon>Lophotrochozoa</taxon>
        <taxon>Platyhelminthes</taxon>
        <taxon>Monogenea</taxon>
        <taxon>Monopisthocotylea</taxon>
        <taxon>Dactylogyridea</taxon>
        <taxon>Ancyrocephalidae</taxon>
        <taxon>Cichlidogyrus</taxon>
    </lineage>
</organism>
<evidence type="ECO:0000313" key="4">
    <source>
        <dbReference type="Proteomes" id="UP001626550"/>
    </source>
</evidence>
<keyword evidence="1" id="KW-0677">Repeat</keyword>
<dbReference type="Pfam" id="PF01436">
    <property type="entry name" value="NHL"/>
    <property type="match status" value="1"/>
</dbReference>
<dbReference type="InterPro" id="IPR011042">
    <property type="entry name" value="6-blade_b-propeller_TolB-like"/>
</dbReference>
<comment type="caution">
    <text evidence="3">The sequence shown here is derived from an EMBL/GenBank/DDBJ whole genome shotgun (WGS) entry which is preliminary data.</text>
</comment>
<name>A0ABD2QNE9_9PLAT</name>
<dbReference type="SUPFAM" id="SSF101898">
    <property type="entry name" value="NHL repeat"/>
    <property type="match status" value="1"/>
</dbReference>
<evidence type="ECO:0000313" key="3">
    <source>
        <dbReference type="EMBL" id="KAL3321019.1"/>
    </source>
</evidence>
<reference evidence="3 4" key="1">
    <citation type="submission" date="2024-11" db="EMBL/GenBank/DDBJ databases">
        <title>Adaptive evolution of stress response genes in parasites aligns with host niche diversity.</title>
        <authorList>
            <person name="Hahn C."/>
            <person name="Resl P."/>
        </authorList>
    </citation>
    <scope>NUCLEOTIDE SEQUENCE [LARGE SCALE GENOMIC DNA]</scope>
    <source>
        <strain evidence="3">EGGRZ-B1_66</strain>
        <tissue evidence="3">Body</tissue>
    </source>
</reference>
<dbReference type="Proteomes" id="UP001626550">
    <property type="component" value="Unassembled WGS sequence"/>
</dbReference>
<dbReference type="InterPro" id="IPR001258">
    <property type="entry name" value="NHL_repeat"/>
</dbReference>
<feature type="repeat" description="NHL" evidence="2">
    <location>
        <begin position="1"/>
        <end position="38"/>
    </location>
</feature>
<keyword evidence="4" id="KW-1185">Reference proteome</keyword>
<dbReference type="EMBL" id="JBJKFK010000015">
    <property type="protein sequence ID" value="KAL3321019.1"/>
    <property type="molecule type" value="Genomic_DNA"/>
</dbReference>
<proteinExistence type="predicted"/>
<evidence type="ECO:0000256" key="1">
    <source>
        <dbReference type="ARBA" id="ARBA00022737"/>
    </source>
</evidence>
<evidence type="ECO:0008006" key="5">
    <source>
        <dbReference type="Google" id="ProtNLM"/>
    </source>
</evidence>
<dbReference type="AlphaFoldDB" id="A0ABD2QNE9"/>
<protein>
    <recommendedName>
        <fullName evidence="5">NHL repeat protein</fullName>
    </recommendedName>
</protein>
<sequence>MCFSCHQLGFPTSVACDSEGNLFIADNSRHSIVKFDSEGNILQSIGHKSVTFPMGVCVAPFYWVSCNSYEEFLICVDNHISLNINIFTLDGTHVASLQSVTRHNHLLAVAIDQVSKPNSLVFSSKDCRIFRYFIPQSLIIC</sequence>
<dbReference type="PROSITE" id="PS51125">
    <property type="entry name" value="NHL"/>
    <property type="match status" value="1"/>
</dbReference>
<evidence type="ECO:0000256" key="2">
    <source>
        <dbReference type="PROSITE-ProRule" id="PRU00504"/>
    </source>
</evidence>